<reference evidence="1 2" key="1">
    <citation type="submission" date="2019-04" db="EMBL/GenBank/DDBJ databases">
        <authorList>
            <consortium name="Pathogen Informatics"/>
        </authorList>
    </citation>
    <scope>NUCLEOTIDE SEQUENCE [LARGE SCALE GENOMIC DNA]</scope>
    <source>
        <strain evidence="1 2">K36395</strain>
    </source>
</reference>
<evidence type="ECO:0000313" key="2">
    <source>
        <dbReference type="Proteomes" id="UP000353394"/>
    </source>
</evidence>
<organism evidence="1 2">
    <name type="scientific">Streptococcus pyogenes</name>
    <dbReference type="NCBI Taxonomy" id="1314"/>
    <lineage>
        <taxon>Bacteria</taxon>
        <taxon>Bacillati</taxon>
        <taxon>Bacillota</taxon>
        <taxon>Bacilli</taxon>
        <taxon>Lactobacillales</taxon>
        <taxon>Streptococcaceae</taxon>
        <taxon>Streptococcus</taxon>
    </lineage>
</organism>
<evidence type="ECO:0000313" key="1">
    <source>
        <dbReference type="EMBL" id="VHD09998.1"/>
    </source>
</evidence>
<comment type="caution">
    <text evidence="1">The sequence shown here is derived from an EMBL/GenBank/DDBJ whole genome shotgun (WGS) entry which is preliminary data.</text>
</comment>
<dbReference type="AlphaFoldDB" id="A0A8B6IZ04"/>
<accession>A0A8B6IZ04</accession>
<dbReference type="EMBL" id="CAAIJW010000006">
    <property type="protein sequence ID" value="VHD09998.1"/>
    <property type="molecule type" value="Genomic_DNA"/>
</dbReference>
<gene>
    <name evidence="1" type="ORF">SAMEA1711581_01066</name>
</gene>
<protein>
    <submittedName>
        <fullName evidence="1">LPXTG-motif cell wall anchor domain-containing protein</fullName>
    </submittedName>
</protein>
<dbReference type="NCBIfam" id="TIGR01167">
    <property type="entry name" value="LPXTG_anchor"/>
    <property type="match status" value="1"/>
</dbReference>
<dbReference type="Proteomes" id="UP000353394">
    <property type="component" value="Unassembled WGS sequence"/>
</dbReference>
<dbReference type="RefSeq" id="WP_136110307.1">
    <property type="nucleotide sequence ID" value="NZ_CAAHHU010000002.1"/>
</dbReference>
<proteinExistence type="predicted"/>
<sequence length="315" mass="35003">MTSKKACLSSIIVLASLTCGNDTVSANHLSATGDKFDDCSTLVEKDVAPKDELEMLAWSSSQTTDDADRDYEDFLDDDSFNDDSFISQNETDKMFENLTDDRLLNELDESDEEDEEDTIEPEQNVIMPSDDELFDLTDAVETRLTVSSAPHLEAELPKPHLRSLSDTALRSGEIRGHLDNKLDALSVTATKLALTMAQKFDLTTHVYSIGESFSEVLAAHYEDRKAESAFSKKKRFHLPIATPDVVIEELRRLVSSIGSSKEDVSVPYNRKLGMAVAKRKIALPQTGEEFSYYPALLGLMILGLTPIMIPKKINN</sequence>
<name>A0A8B6IZ04_STRPY</name>